<keyword evidence="4" id="KW-1185">Reference proteome</keyword>
<evidence type="ECO:0000313" key="3">
    <source>
        <dbReference type="Proteomes" id="UP000247790"/>
    </source>
</evidence>
<proteinExistence type="predicted"/>
<evidence type="ECO:0000313" key="4">
    <source>
        <dbReference type="Proteomes" id="UP000509327"/>
    </source>
</evidence>
<name>A0A2V4VWE8_PAEBA</name>
<sequence>MGASKPGKGSNKYPELTSGDFGVGAIRFQNPPNTGGGTGNTGSCGVNVSCVLCCCCGKGGGADNVQKQIEL</sequence>
<organism evidence="1 3">
    <name type="scientific">Paenibacillus barcinonensis</name>
    <dbReference type="NCBI Taxonomy" id="198119"/>
    <lineage>
        <taxon>Bacteria</taxon>
        <taxon>Bacillati</taxon>
        <taxon>Bacillota</taxon>
        <taxon>Bacilli</taxon>
        <taxon>Bacillales</taxon>
        <taxon>Paenibacillaceae</taxon>
        <taxon>Paenibacillus</taxon>
    </lineage>
</organism>
<accession>A0A2V4VWE8</accession>
<reference evidence="1 3" key="1">
    <citation type="submission" date="2018-06" db="EMBL/GenBank/DDBJ databases">
        <title>Genomic Encyclopedia of Type Strains, Phase III (KMG-III): the genomes of soil and plant-associated and newly described type strains.</title>
        <authorList>
            <person name="Whitman W."/>
        </authorList>
    </citation>
    <scope>NUCLEOTIDE SEQUENCE [LARGE SCALE GENOMIC DNA]</scope>
    <source>
        <strain evidence="1 3">CECT 7022</strain>
    </source>
</reference>
<protein>
    <submittedName>
        <fullName evidence="1">Uncharacterized protein</fullName>
    </submittedName>
</protein>
<dbReference type="Proteomes" id="UP000509327">
    <property type="component" value="Chromosome"/>
</dbReference>
<evidence type="ECO:0000313" key="1">
    <source>
        <dbReference type="EMBL" id="PYE43185.1"/>
    </source>
</evidence>
<reference evidence="2 4" key="2">
    <citation type="submission" date="2020-06" db="EMBL/GenBank/DDBJ databases">
        <title>Complete genome of Paenibacillus barcinonensis KACC11450.</title>
        <authorList>
            <person name="Kim M."/>
            <person name="Park Y.-J."/>
            <person name="Shin J.-H."/>
        </authorList>
    </citation>
    <scope>NUCLEOTIDE SEQUENCE [LARGE SCALE GENOMIC DNA]</scope>
    <source>
        <strain evidence="2 4">KACC11450</strain>
    </source>
</reference>
<dbReference type="EMBL" id="QJSW01000031">
    <property type="protein sequence ID" value="PYE43185.1"/>
    <property type="molecule type" value="Genomic_DNA"/>
</dbReference>
<gene>
    <name evidence="1" type="ORF">DFQ00_13144</name>
    <name evidence="2" type="ORF">HUB98_19145</name>
</gene>
<evidence type="ECO:0000313" key="2">
    <source>
        <dbReference type="EMBL" id="QKS58154.1"/>
    </source>
</evidence>
<dbReference type="EMBL" id="CP054614">
    <property type="protein sequence ID" value="QKS58154.1"/>
    <property type="molecule type" value="Genomic_DNA"/>
</dbReference>
<dbReference type="Proteomes" id="UP000247790">
    <property type="component" value="Unassembled WGS sequence"/>
</dbReference>
<dbReference type="RefSeq" id="WP_146236230.1">
    <property type="nucleotide sequence ID" value="NZ_CP054614.1"/>
</dbReference>
<dbReference type="AlphaFoldDB" id="A0A2V4VWE8"/>